<evidence type="ECO:0000313" key="1">
    <source>
        <dbReference type="EMBL" id="KAL0473978.1"/>
    </source>
</evidence>
<organism evidence="1 2">
    <name type="scientific">Neurospora intermedia</name>
    <dbReference type="NCBI Taxonomy" id="5142"/>
    <lineage>
        <taxon>Eukaryota</taxon>
        <taxon>Fungi</taxon>
        <taxon>Dikarya</taxon>
        <taxon>Ascomycota</taxon>
        <taxon>Pezizomycotina</taxon>
        <taxon>Sordariomycetes</taxon>
        <taxon>Sordariomycetidae</taxon>
        <taxon>Sordariales</taxon>
        <taxon>Sordariaceae</taxon>
        <taxon>Neurospora</taxon>
    </lineage>
</organism>
<name>A0ABR3DMS8_NEUIN</name>
<keyword evidence="2" id="KW-1185">Reference proteome</keyword>
<gene>
    <name evidence="1" type="ORF">QR685DRAFT_436627</name>
</gene>
<protein>
    <submittedName>
        <fullName evidence="1">Uncharacterized protein</fullName>
    </submittedName>
</protein>
<comment type="caution">
    <text evidence="1">The sequence shown here is derived from an EMBL/GenBank/DDBJ whole genome shotgun (WGS) entry which is preliminary data.</text>
</comment>
<reference evidence="1 2" key="1">
    <citation type="submission" date="2023-09" db="EMBL/GenBank/DDBJ databases">
        <title>Multi-omics analysis of a traditional fermented food reveals byproduct-associated fungal strains for waste-to-food upcycling.</title>
        <authorList>
            <consortium name="Lawrence Berkeley National Laboratory"/>
            <person name="Rekdal V.M."/>
            <person name="Villalobos-Escobedo J.M."/>
            <person name="Rodriguez-Valeron N."/>
            <person name="Garcia M.O."/>
            <person name="Vasquez D.P."/>
            <person name="Damayanti I."/>
            <person name="Sorensen P.M."/>
            <person name="Baidoo E.E."/>
            <person name="De Carvalho A.C."/>
            <person name="Riley R."/>
            <person name="Lipzen A."/>
            <person name="He G."/>
            <person name="Yan M."/>
            <person name="Haridas S."/>
            <person name="Daum C."/>
            <person name="Yoshinaga Y."/>
            <person name="Ng V."/>
            <person name="Grigoriev I.V."/>
            <person name="Munk R."/>
            <person name="Nuraida L."/>
            <person name="Wijaya C.H."/>
            <person name="Morales P.-C."/>
            <person name="Keasling J.D."/>
        </authorList>
    </citation>
    <scope>NUCLEOTIDE SEQUENCE [LARGE SCALE GENOMIC DNA]</scope>
    <source>
        <strain evidence="1 2">FGSC 2613</strain>
    </source>
</reference>
<accession>A0ABR3DMS8</accession>
<feature type="non-terminal residue" evidence="1">
    <location>
        <position position="1"/>
    </location>
</feature>
<proteinExistence type="predicted"/>
<dbReference type="Proteomes" id="UP001451303">
    <property type="component" value="Unassembled WGS sequence"/>
</dbReference>
<evidence type="ECO:0000313" key="2">
    <source>
        <dbReference type="Proteomes" id="UP001451303"/>
    </source>
</evidence>
<dbReference type="EMBL" id="JAVLET010000002">
    <property type="protein sequence ID" value="KAL0473978.1"/>
    <property type="molecule type" value="Genomic_DNA"/>
</dbReference>
<sequence length="74" mass="8669">VTISTIEVEFTNLVPIAKALDWVGGMLDDLNVNLGLYKINRILYIDSSNVKDWIFNPKLLVRNEYINIRYKWLI</sequence>